<organism evidence="1 2">
    <name type="scientific">Violaceomyces palustris</name>
    <dbReference type="NCBI Taxonomy" id="1673888"/>
    <lineage>
        <taxon>Eukaryota</taxon>
        <taxon>Fungi</taxon>
        <taxon>Dikarya</taxon>
        <taxon>Basidiomycota</taxon>
        <taxon>Ustilaginomycotina</taxon>
        <taxon>Ustilaginomycetes</taxon>
        <taxon>Violaceomycetales</taxon>
        <taxon>Violaceomycetaceae</taxon>
        <taxon>Violaceomyces</taxon>
    </lineage>
</organism>
<dbReference type="EMBL" id="KZ820002">
    <property type="protein sequence ID" value="PWN49821.1"/>
    <property type="molecule type" value="Genomic_DNA"/>
</dbReference>
<reference evidence="1 2" key="1">
    <citation type="journal article" date="2018" name="Mol. Biol. Evol.">
        <title>Broad Genomic Sampling Reveals a Smut Pathogenic Ancestry of the Fungal Clade Ustilaginomycotina.</title>
        <authorList>
            <person name="Kijpornyongpan T."/>
            <person name="Mondo S.J."/>
            <person name="Barry K."/>
            <person name="Sandor L."/>
            <person name="Lee J."/>
            <person name="Lipzen A."/>
            <person name="Pangilinan J."/>
            <person name="LaButti K."/>
            <person name="Hainaut M."/>
            <person name="Henrissat B."/>
            <person name="Grigoriev I.V."/>
            <person name="Spatafora J.W."/>
            <person name="Aime M.C."/>
        </authorList>
    </citation>
    <scope>NUCLEOTIDE SEQUENCE [LARGE SCALE GENOMIC DNA]</scope>
    <source>
        <strain evidence="1 2">SA 807</strain>
    </source>
</reference>
<evidence type="ECO:0000313" key="2">
    <source>
        <dbReference type="Proteomes" id="UP000245626"/>
    </source>
</evidence>
<accession>A0ACD0NVL0</accession>
<name>A0ACD0NVL0_9BASI</name>
<dbReference type="Proteomes" id="UP000245626">
    <property type="component" value="Unassembled WGS sequence"/>
</dbReference>
<gene>
    <name evidence="1" type="ORF">IE53DRAFT_126005</name>
</gene>
<sequence length="105" mass="13109">MIYQEKLPDLITYLYDNELDGFQRSSAEMKEMQMFFGDFMERQQARMKKMVDDGRVSRKGWKGWRSEKVKGTRRRKKEGRKKKKKKKERERERLRERLREEDKRE</sequence>
<proteinExistence type="predicted"/>
<evidence type="ECO:0000313" key="1">
    <source>
        <dbReference type="EMBL" id="PWN49821.1"/>
    </source>
</evidence>
<protein>
    <submittedName>
        <fullName evidence="1">Uncharacterized protein</fullName>
    </submittedName>
</protein>
<keyword evidence="2" id="KW-1185">Reference proteome</keyword>